<dbReference type="KEGG" id="gbn:GEOBRER4_30450"/>
<dbReference type="Proteomes" id="UP000515472">
    <property type="component" value="Chromosome"/>
</dbReference>
<keyword evidence="2" id="KW-1185">Reference proteome</keyword>
<dbReference type="RefSeq" id="WP_185243059.1">
    <property type="nucleotide sequence ID" value="NZ_AP023213.1"/>
</dbReference>
<protein>
    <submittedName>
        <fullName evidence="1">Uncharacterized protein</fullName>
    </submittedName>
</protein>
<sequence length="104" mass="11555">MKRFVVGILVFVSLAAIISCSKPESRLLGKWVGKSGSFQFNENKTGVMNPPAGVNLPHNIQFIWAVRDDDSVQLSIQPPIGKEVLARFEGKKVLVIEDDKFVKE</sequence>
<organism evidence="1 2">
    <name type="scientific">Citrifermentans bremense</name>
    <dbReference type="NCBI Taxonomy" id="60035"/>
    <lineage>
        <taxon>Bacteria</taxon>
        <taxon>Pseudomonadati</taxon>
        <taxon>Thermodesulfobacteriota</taxon>
        <taxon>Desulfuromonadia</taxon>
        <taxon>Geobacterales</taxon>
        <taxon>Geobacteraceae</taxon>
        <taxon>Citrifermentans</taxon>
    </lineage>
</organism>
<evidence type="ECO:0000313" key="2">
    <source>
        <dbReference type="Proteomes" id="UP000515472"/>
    </source>
</evidence>
<name>A0A6S6MA10_9BACT</name>
<dbReference type="PROSITE" id="PS51257">
    <property type="entry name" value="PROKAR_LIPOPROTEIN"/>
    <property type="match status" value="1"/>
</dbReference>
<dbReference type="AlphaFoldDB" id="A0A6S6MA10"/>
<accession>A0A6S6MA10</accession>
<dbReference type="EMBL" id="AP023213">
    <property type="protein sequence ID" value="BCG48295.1"/>
    <property type="molecule type" value="Genomic_DNA"/>
</dbReference>
<gene>
    <name evidence="1" type="ORF">GEOBRER4_n3181</name>
</gene>
<reference evidence="1 2" key="1">
    <citation type="submission" date="2020-06" db="EMBL/GenBank/DDBJ databases">
        <title>Interaction of electrochemicaly active bacteria, Geobacter bremensis R4 on different carbon anode.</title>
        <authorList>
            <person name="Meng L."/>
            <person name="Yoshida N."/>
        </authorList>
    </citation>
    <scope>NUCLEOTIDE SEQUENCE [LARGE SCALE GENOMIC DNA]</scope>
    <source>
        <strain evidence="1 2">R4</strain>
    </source>
</reference>
<evidence type="ECO:0000313" key="1">
    <source>
        <dbReference type="EMBL" id="BCG48295.1"/>
    </source>
</evidence>
<proteinExistence type="predicted"/>